<gene>
    <name evidence="2" type="ORF">UFOVP580_44</name>
</gene>
<feature type="compositionally biased region" description="Acidic residues" evidence="1">
    <location>
        <begin position="13"/>
        <end position="22"/>
    </location>
</feature>
<dbReference type="EMBL" id="LR796832">
    <property type="protein sequence ID" value="CAB4168791.1"/>
    <property type="molecule type" value="Genomic_DNA"/>
</dbReference>
<feature type="region of interest" description="Disordered" evidence="1">
    <location>
        <begin position="1"/>
        <end position="26"/>
    </location>
</feature>
<name>A0A6J5PH01_9CAUD</name>
<evidence type="ECO:0000313" key="2">
    <source>
        <dbReference type="EMBL" id="CAB4168791.1"/>
    </source>
</evidence>
<evidence type="ECO:0000256" key="1">
    <source>
        <dbReference type="SAM" id="MobiDB-lite"/>
    </source>
</evidence>
<reference evidence="2" key="1">
    <citation type="submission" date="2020-04" db="EMBL/GenBank/DDBJ databases">
        <authorList>
            <person name="Chiriac C."/>
            <person name="Salcher M."/>
            <person name="Ghai R."/>
            <person name="Kavagutti S V."/>
        </authorList>
    </citation>
    <scope>NUCLEOTIDE SEQUENCE</scope>
</reference>
<proteinExistence type="predicted"/>
<sequence>MDHSIRLRMPEDDHFDEAEAQELETPSPLPLWGLLVPASNRVGDVRTQLKQDERHEVTHISTRPYPR</sequence>
<feature type="compositionally biased region" description="Basic and acidic residues" evidence="1">
    <location>
        <begin position="1"/>
        <end position="12"/>
    </location>
</feature>
<protein>
    <submittedName>
        <fullName evidence="2">Uncharacterized protein</fullName>
    </submittedName>
</protein>
<organism evidence="2">
    <name type="scientific">uncultured Caudovirales phage</name>
    <dbReference type="NCBI Taxonomy" id="2100421"/>
    <lineage>
        <taxon>Viruses</taxon>
        <taxon>Duplodnaviria</taxon>
        <taxon>Heunggongvirae</taxon>
        <taxon>Uroviricota</taxon>
        <taxon>Caudoviricetes</taxon>
        <taxon>Peduoviridae</taxon>
        <taxon>Maltschvirus</taxon>
        <taxon>Maltschvirus maltsch</taxon>
    </lineage>
</organism>
<accession>A0A6J5PH01</accession>